<dbReference type="OrthoDB" id="8915864at2759"/>
<sequence>MCDGALLPPLVLPLLLLLLWGLDPGTAVGDSAADVEVVLPRRVRPDDLHLPPLPGAPGPRRRRRLRAPLAAPRVRPGERALLLHLPAFGRDLYLQLRRDLRFLSRGFEVEEAGATRRRGRPAELCFYSGRVLGHPGSLVSLSACGAAGGLVGLIQLGQEQVLIQPLNSSRSPLSGREHLLRRKWSLAPSPTAPAAKTQTPGQPCEVLTVRLLFQAGIRSLADLCVASQCRIPSCHLSGRDLRMADTMTNRPALRFGP</sequence>
<organism evidence="4 5">
    <name type="scientific">Galemys pyrenaicus</name>
    <name type="common">Iberian desman</name>
    <name type="synonym">Pyrenean desman</name>
    <dbReference type="NCBI Taxonomy" id="202257"/>
    <lineage>
        <taxon>Eukaryota</taxon>
        <taxon>Metazoa</taxon>
        <taxon>Chordata</taxon>
        <taxon>Craniata</taxon>
        <taxon>Vertebrata</taxon>
        <taxon>Euteleostomi</taxon>
        <taxon>Mammalia</taxon>
        <taxon>Eutheria</taxon>
        <taxon>Laurasiatheria</taxon>
        <taxon>Eulipotyphla</taxon>
        <taxon>Talpidae</taxon>
        <taxon>Galemys</taxon>
    </lineage>
</organism>
<feature type="signal peptide" evidence="2">
    <location>
        <begin position="1"/>
        <end position="27"/>
    </location>
</feature>
<dbReference type="PANTHER" id="PTHR11905">
    <property type="entry name" value="ADAM A DISINTEGRIN AND METALLOPROTEASE DOMAIN"/>
    <property type="match status" value="1"/>
</dbReference>
<dbReference type="AlphaFoldDB" id="A0A8J6ACP5"/>
<dbReference type="PANTHER" id="PTHR11905:SF159">
    <property type="entry name" value="ADAM METALLOPROTEASE"/>
    <property type="match status" value="1"/>
</dbReference>
<name>A0A8J6ACP5_GALPY</name>
<reference evidence="4" key="1">
    <citation type="journal article" date="2021" name="Evol. Appl.">
        <title>The genome of the Pyrenean desman and the effects of bottlenecks and inbreeding on the genomic landscape of an endangered species.</title>
        <authorList>
            <person name="Escoda L."/>
            <person name="Castresana J."/>
        </authorList>
    </citation>
    <scope>NUCLEOTIDE SEQUENCE</scope>
    <source>
        <strain evidence="4">IBE-C5619</strain>
    </source>
</reference>
<dbReference type="InterPro" id="IPR002870">
    <property type="entry name" value="Peptidase_M12B_N"/>
</dbReference>
<proteinExistence type="predicted"/>
<keyword evidence="2" id="KW-0732">Signal</keyword>
<protein>
    <submittedName>
        <fullName evidence="4">A disintegrin and metalloproteinase with thrombospondin motifs 17</fullName>
    </submittedName>
</protein>
<dbReference type="Pfam" id="PF01562">
    <property type="entry name" value="Pep_M12B_propep"/>
    <property type="match status" value="1"/>
</dbReference>
<accession>A0A8J6ACP5</accession>
<dbReference type="Proteomes" id="UP000700334">
    <property type="component" value="Unassembled WGS sequence"/>
</dbReference>
<dbReference type="EMBL" id="JAGFMF010011680">
    <property type="protein sequence ID" value="KAG8516372.1"/>
    <property type="molecule type" value="Genomic_DNA"/>
</dbReference>
<gene>
    <name evidence="4" type="ORF">J0S82_016106</name>
</gene>
<evidence type="ECO:0000256" key="1">
    <source>
        <dbReference type="ARBA" id="ARBA00023157"/>
    </source>
</evidence>
<comment type="caution">
    <text evidence="4">The sequence shown here is derived from an EMBL/GenBank/DDBJ whole genome shotgun (WGS) entry which is preliminary data.</text>
</comment>
<evidence type="ECO:0000313" key="4">
    <source>
        <dbReference type="EMBL" id="KAG8516372.1"/>
    </source>
</evidence>
<evidence type="ECO:0000259" key="3">
    <source>
        <dbReference type="Pfam" id="PF01562"/>
    </source>
</evidence>
<feature type="domain" description="Peptidase M12B propeptide" evidence="3">
    <location>
        <begin position="36"/>
        <end position="131"/>
    </location>
</feature>
<evidence type="ECO:0000313" key="5">
    <source>
        <dbReference type="Proteomes" id="UP000700334"/>
    </source>
</evidence>
<feature type="chain" id="PRO_5035225007" evidence="2">
    <location>
        <begin position="28"/>
        <end position="257"/>
    </location>
</feature>
<keyword evidence="5" id="KW-1185">Reference proteome</keyword>
<evidence type="ECO:0000256" key="2">
    <source>
        <dbReference type="SAM" id="SignalP"/>
    </source>
</evidence>
<keyword evidence="1" id="KW-1015">Disulfide bond</keyword>